<name>A0A540X5U5_9BACT</name>
<keyword evidence="1" id="KW-0812">Transmembrane</keyword>
<protein>
    <submittedName>
        <fullName evidence="2">Uncharacterized protein</fullName>
    </submittedName>
</protein>
<keyword evidence="3" id="KW-1185">Reference proteome</keyword>
<comment type="caution">
    <text evidence="2">The sequence shown here is derived from an EMBL/GenBank/DDBJ whole genome shotgun (WGS) entry which is preliminary data.</text>
</comment>
<keyword evidence="1" id="KW-0472">Membrane</keyword>
<feature type="transmembrane region" description="Helical" evidence="1">
    <location>
        <begin position="139"/>
        <end position="159"/>
    </location>
</feature>
<sequence length="244" mass="26999">MIRAIEDDIRRLAPKEWGAYSRATALVEALLVIAGTFAVVVHVDEWWAKAIGCLLVTVVPLVALGWRIRRAKRLWRQRTGLEIRTLDDIQRCIAEEKARFVLEHSSVKRNPRIIEAEISAIKAHKEVGKLDPFFPKGSLGLLAFFGASFHVNTLSTLFSQGKIEVAVAMTGSMVIVVIVGIVTYTHVRDFLLQREIRLDGILRALIDAKASLEGTGDLASWWKGSEVPQLATSANTDGIPPLPQ</sequence>
<feature type="transmembrane region" description="Helical" evidence="1">
    <location>
        <begin position="20"/>
        <end position="40"/>
    </location>
</feature>
<evidence type="ECO:0000256" key="1">
    <source>
        <dbReference type="SAM" id="Phobius"/>
    </source>
</evidence>
<accession>A0A540X5U5</accession>
<keyword evidence="1" id="KW-1133">Transmembrane helix</keyword>
<feature type="transmembrane region" description="Helical" evidence="1">
    <location>
        <begin position="46"/>
        <end position="68"/>
    </location>
</feature>
<evidence type="ECO:0000313" key="3">
    <source>
        <dbReference type="Proteomes" id="UP000315369"/>
    </source>
</evidence>
<dbReference type="Proteomes" id="UP000315369">
    <property type="component" value="Unassembled WGS sequence"/>
</dbReference>
<evidence type="ECO:0000313" key="2">
    <source>
        <dbReference type="EMBL" id="TQF16104.1"/>
    </source>
</evidence>
<feature type="transmembrane region" description="Helical" evidence="1">
    <location>
        <begin position="165"/>
        <end position="187"/>
    </location>
</feature>
<gene>
    <name evidence="2" type="ORF">FJV41_09940</name>
</gene>
<organism evidence="2 3">
    <name type="scientific">Myxococcus llanfairpwllgwyngyllgogerychwyrndrobwllllantysiliogogogochensis</name>
    <dbReference type="NCBI Taxonomy" id="2590453"/>
    <lineage>
        <taxon>Bacteria</taxon>
        <taxon>Pseudomonadati</taxon>
        <taxon>Myxococcota</taxon>
        <taxon>Myxococcia</taxon>
        <taxon>Myxococcales</taxon>
        <taxon>Cystobacterineae</taxon>
        <taxon>Myxococcaceae</taxon>
        <taxon>Myxococcus</taxon>
    </lineage>
</organism>
<proteinExistence type="predicted"/>
<dbReference type="AlphaFoldDB" id="A0A540X5U5"/>
<dbReference type="RefSeq" id="WP_141642199.1">
    <property type="nucleotide sequence ID" value="NZ_VIFM01000029.1"/>
</dbReference>
<dbReference type="EMBL" id="VIFM01000029">
    <property type="protein sequence ID" value="TQF16104.1"/>
    <property type="molecule type" value="Genomic_DNA"/>
</dbReference>
<dbReference type="OrthoDB" id="9968553at2"/>
<reference evidence="2 3" key="1">
    <citation type="submission" date="2019-06" db="EMBL/GenBank/DDBJ databases">
        <authorList>
            <person name="Livingstone P."/>
            <person name="Whitworth D."/>
        </authorList>
    </citation>
    <scope>NUCLEOTIDE SEQUENCE [LARGE SCALE GENOMIC DNA]</scope>
    <source>
        <strain evidence="2 3">AM401</strain>
    </source>
</reference>